<dbReference type="Proteomes" id="UP001230951">
    <property type="component" value="Unassembled WGS sequence"/>
</dbReference>
<keyword evidence="2" id="KW-0472">Membrane</keyword>
<accession>A0AAW8DCL7</accession>
<evidence type="ECO:0000313" key="3">
    <source>
        <dbReference type="EMBL" id="MDP9906082.1"/>
    </source>
</evidence>
<evidence type="ECO:0000313" key="4">
    <source>
        <dbReference type="EMBL" id="MDQ0181885.1"/>
    </source>
</evidence>
<dbReference type="EMBL" id="JAUSRG010000009">
    <property type="protein sequence ID" value="MDP9906082.1"/>
    <property type="molecule type" value="Genomic_DNA"/>
</dbReference>
<keyword evidence="2" id="KW-1133">Transmembrane helix</keyword>
<evidence type="ECO:0000256" key="1">
    <source>
        <dbReference type="SAM" id="MobiDB-lite"/>
    </source>
</evidence>
<feature type="transmembrane region" description="Helical" evidence="2">
    <location>
        <begin position="210"/>
        <end position="232"/>
    </location>
</feature>
<organism evidence="3 6">
    <name type="scientific">Arthrobacter bambusae</name>
    <dbReference type="NCBI Taxonomy" id="1338426"/>
    <lineage>
        <taxon>Bacteria</taxon>
        <taxon>Bacillati</taxon>
        <taxon>Actinomycetota</taxon>
        <taxon>Actinomycetes</taxon>
        <taxon>Micrococcales</taxon>
        <taxon>Micrococcaceae</taxon>
        <taxon>Arthrobacter</taxon>
    </lineage>
</organism>
<sequence>MIQAIAASVIWGLVLCLLPGSRTRKDHSILFAAIAIATALSLNVDPIFIAGDQALGGRNLLDLSANILMVVGIYFLSQAIVRAAEIKDAPVRRGRRGLLILGLVSAGLVLAFLRIEAPVSSTRFMLDYGDQPAAAVYSAIQFVYIGVVVGVTGYVCVRFRRRMVTSYFRVAFALIGIGCSLALVLVFAVLGMDVAHLLRQQSTMEQLAAVYDTSFVGAMVFLCAGLALPPVARRIVRRAQLRTQAGLLENLRSTWEKATATRKDGRLAAPAAAIQPSDPETRRLHRMLVEIEDALLMDPATAKLLDETDFQTLSRTEDYLASNQDPQDFRAGLGRWGRTKDPSDR</sequence>
<feature type="transmembrane region" description="Helical" evidence="2">
    <location>
        <begin position="29"/>
        <end position="51"/>
    </location>
</feature>
<proteinExistence type="predicted"/>
<feature type="transmembrane region" description="Helical" evidence="2">
    <location>
        <begin position="63"/>
        <end position="84"/>
    </location>
</feature>
<keyword evidence="5" id="KW-1185">Reference proteome</keyword>
<dbReference type="AlphaFoldDB" id="A0AAW8DCL7"/>
<name>A0AAW8DCL7_9MICC</name>
<dbReference type="Proteomes" id="UP001242995">
    <property type="component" value="Unassembled WGS sequence"/>
</dbReference>
<evidence type="ECO:0000256" key="2">
    <source>
        <dbReference type="SAM" id="Phobius"/>
    </source>
</evidence>
<keyword evidence="2" id="KW-0812">Transmembrane</keyword>
<dbReference type="EMBL" id="JAUSTF010000008">
    <property type="protein sequence ID" value="MDQ0181885.1"/>
    <property type="molecule type" value="Genomic_DNA"/>
</dbReference>
<dbReference type="RefSeq" id="WP_306962421.1">
    <property type="nucleotide sequence ID" value="NZ_JAUSRG010000009.1"/>
</dbReference>
<evidence type="ECO:0000313" key="6">
    <source>
        <dbReference type="Proteomes" id="UP001242995"/>
    </source>
</evidence>
<comment type="caution">
    <text evidence="3">The sequence shown here is derived from an EMBL/GenBank/DDBJ whole genome shotgun (WGS) entry which is preliminary data.</text>
</comment>
<evidence type="ECO:0008006" key="7">
    <source>
        <dbReference type="Google" id="ProtNLM"/>
    </source>
</evidence>
<feature type="transmembrane region" description="Helical" evidence="2">
    <location>
        <begin position="135"/>
        <end position="155"/>
    </location>
</feature>
<feature type="transmembrane region" description="Helical" evidence="2">
    <location>
        <begin position="96"/>
        <end position="115"/>
    </location>
</feature>
<evidence type="ECO:0000313" key="5">
    <source>
        <dbReference type="Proteomes" id="UP001230951"/>
    </source>
</evidence>
<gene>
    <name evidence="3" type="ORF">J2S90_003053</name>
    <name evidence="4" type="ORF">J2S93_003324</name>
</gene>
<reference evidence="3 5" key="1">
    <citation type="submission" date="2023-07" db="EMBL/GenBank/DDBJ databases">
        <title>Sorghum-associated microbial communities from plants grown in Nebraska, USA.</title>
        <authorList>
            <person name="Schachtman D."/>
        </authorList>
    </citation>
    <scope>NUCLEOTIDE SEQUENCE</scope>
    <source>
        <strain evidence="3">DS1006</strain>
        <strain evidence="4 5">DS1016</strain>
    </source>
</reference>
<feature type="transmembrane region" description="Helical" evidence="2">
    <location>
        <begin position="167"/>
        <end position="190"/>
    </location>
</feature>
<feature type="region of interest" description="Disordered" evidence="1">
    <location>
        <begin position="317"/>
        <end position="345"/>
    </location>
</feature>
<protein>
    <recommendedName>
        <fullName evidence="7">Histidine kinase N-terminal 7TM region domain-containing protein</fullName>
    </recommendedName>
</protein>